<dbReference type="EMBL" id="AP018150">
    <property type="protein sequence ID" value="BBE08310.1"/>
    <property type="molecule type" value="Genomic_DNA"/>
</dbReference>
<dbReference type="InterPro" id="IPR036467">
    <property type="entry name" value="LS/RS_sf"/>
</dbReference>
<dbReference type="PANTHER" id="PTHR21058:SF0">
    <property type="entry name" value="6,7-DIMETHYL-8-RIBITYLLUMAZINE SYNTHASE"/>
    <property type="match status" value="1"/>
</dbReference>
<dbReference type="EC" id="2.5.1.78" evidence="3 7"/>
<evidence type="ECO:0000256" key="7">
    <source>
        <dbReference type="HAMAP-Rule" id="MF_00178"/>
    </source>
</evidence>
<dbReference type="AlphaFoldDB" id="A0A2Z6ESD0"/>
<evidence type="ECO:0000313" key="8">
    <source>
        <dbReference type="EMBL" id="BBE08310.1"/>
    </source>
</evidence>
<protein>
    <recommendedName>
        <fullName evidence="3 7">6,7-dimethyl-8-ribityllumazine synthase</fullName>
        <shortName evidence="7">DMRL synthase</shortName>
        <shortName evidence="7">LS</shortName>
        <shortName evidence="7">Lumazine synthase</shortName>
        <ecNumber evidence="3 7">2.5.1.78</ecNumber>
    </recommendedName>
</protein>
<dbReference type="Pfam" id="PF00885">
    <property type="entry name" value="DMRL_synthase"/>
    <property type="match status" value="1"/>
</dbReference>
<reference evidence="8 9" key="1">
    <citation type="journal article" date="2018" name="Microbes Environ.">
        <title>Comparative Genomic Insights into Endofungal Lifestyles of Two Bacterial Endosymbionts, Mycoavidus cysteinexigens and Burkholderia rhizoxinica.</title>
        <authorList>
            <person name="Sharmin D."/>
            <person name="Guo Y."/>
            <person name="Nishizawa T."/>
            <person name="Ohshima S."/>
            <person name="Sato Y."/>
            <person name="Takashima Y."/>
            <person name="Narisawa K."/>
            <person name="Ohta H."/>
        </authorList>
    </citation>
    <scope>NUCLEOTIDE SEQUENCE [LARGE SCALE GENOMIC DNA]</scope>
    <source>
        <strain evidence="8 9">B1-EB</strain>
    </source>
</reference>
<feature type="binding site" evidence="7">
    <location>
        <position position="129"/>
    </location>
    <ligand>
        <name>(2S)-2-hydroxy-3-oxobutyl phosphate</name>
        <dbReference type="ChEBI" id="CHEBI:58830"/>
    </ligand>
</feature>
<dbReference type="UniPathway" id="UPA00275">
    <property type="reaction ID" value="UER00404"/>
</dbReference>
<name>A0A2Z6ESD0_9BURK</name>
<dbReference type="GO" id="GO:0009231">
    <property type="term" value="P:riboflavin biosynthetic process"/>
    <property type="evidence" value="ECO:0007669"/>
    <property type="project" value="UniProtKB-UniRule"/>
</dbReference>
<dbReference type="HAMAP" id="MF_00178">
    <property type="entry name" value="Lumazine_synth"/>
    <property type="match status" value="1"/>
</dbReference>
<keyword evidence="4 7" id="KW-0686">Riboflavin biosynthesis</keyword>
<dbReference type="GO" id="GO:0000906">
    <property type="term" value="F:6,7-dimethyl-8-ribityllumazine synthase activity"/>
    <property type="evidence" value="ECO:0007669"/>
    <property type="project" value="UniProtKB-UniRule"/>
</dbReference>
<dbReference type="PANTHER" id="PTHR21058">
    <property type="entry name" value="6,7-DIMETHYL-8-RIBITYLLUMAZINE SYNTHASE DMRL SYNTHASE LUMAZINE SYNTHASE"/>
    <property type="match status" value="1"/>
</dbReference>
<dbReference type="GO" id="GO:0005829">
    <property type="term" value="C:cytosol"/>
    <property type="evidence" value="ECO:0007669"/>
    <property type="project" value="TreeGrafter"/>
</dbReference>
<dbReference type="GO" id="GO:0009349">
    <property type="term" value="C:riboflavin synthase complex"/>
    <property type="evidence" value="ECO:0007669"/>
    <property type="project" value="UniProtKB-UniRule"/>
</dbReference>
<keyword evidence="5 7" id="KW-0808">Transferase</keyword>
<feature type="binding site" evidence="7">
    <location>
        <begin position="87"/>
        <end position="88"/>
    </location>
    <ligand>
        <name>(2S)-2-hydroxy-3-oxobutyl phosphate</name>
        <dbReference type="ChEBI" id="CHEBI:58830"/>
    </ligand>
</feature>
<gene>
    <name evidence="7" type="primary">ribH</name>
    <name evidence="8" type="ORF">MCB1EB_0149</name>
</gene>
<dbReference type="InterPro" id="IPR034964">
    <property type="entry name" value="LS"/>
</dbReference>
<feature type="binding site" evidence="7">
    <location>
        <begin position="82"/>
        <end position="84"/>
    </location>
    <ligand>
        <name>5-amino-6-(D-ribitylamino)uracil</name>
        <dbReference type="ChEBI" id="CHEBI:15934"/>
    </ligand>
</feature>
<feature type="binding site" evidence="7">
    <location>
        <begin position="58"/>
        <end position="60"/>
    </location>
    <ligand>
        <name>5-amino-6-(D-ribitylamino)uracil</name>
        <dbReference type="ChEBI" id="CHEBI:15934"/>
    </ligand>
</feature>
<dbReference type="KEGG" id="mcys:MCB1EB_0149"/>
<accession>A0A2Z6ESD0</accession>
<dbReference type="SUPFAM" id="SSF52121">
    <property type="entry name" value="Lumazine synthase"/>
    <property type="match status" value="1"/>
</dbReference>
<feature type="binding site" evidence="7">
    <location>
        <position position="115"/>
    </location>
    <ligand>
        <name>5-amino-6-(D-ribitylamino)uracil</name>
        <dbReference type="ChEBI" id="CHEBI:15934"/>
    </ligand>
</feature>
<dbReference type="InterPro" id="IPR002180">
    <property type="entry name" value="LS/RS"/>
</dbReference>
<comment type="catalytic activity">
    <reaction evidence="6 7">
        <text>(2S)-2-hydroxy-3-oxobutyl phosphate + 5-amino-6-(D-ribitylamino)uracil = 6,7-dimethyl-8-(1-D-ribityl)lumazine + phosphate + 2 H2O + H(+)</text>
        <dbReference type="Rhea" id="RHEA:26152"/>
        <dbReference type="ChEBI" id="CHEBI:15377"/>
        <dbReference type="ChEBI" id="CHEBI:15378"/>
        <dbReference type="ChEBI" id="CHEBI:15934"/>
        <dbReference type="ChEBI" id="CHEBI:43474"/>
        <dbReference type="ChEBI" id="CHEBI:58201"/>
        <dbReference type="ChEBI" id="CHEBI:58830"/>
        <dbReference type="EC" id="2.5.1.78"/>
    </reaction>
</comment>
<evidence type="ECO:0000256" key="6">
    <source>
        <dbReference type="ARBA" id="ARBA00048785"/>
    </source>
</evidence>
<dbReference type="Proteomes" id="UP000282597">
    <property type="component" value="Chromosome"/>
</dbReference>
<evidence type="ECO:0000256" key="1">
    <source>
        <dbReference type="ARBA" id="ARBA00004917"/>
    </source>
</evidence>
<comment type="pathway">
    <text evidence="1 7">Cofactor biosynthesis; riboflavin biosynthesis; riboflavin from 2-hydroxy-3-oxobutyl phosphate and 5-amino-6-(D-ribitylamino)uracil: step 1/2.</text>
</comment>
<comment type="function">
    <text evidence="7">Catalyzes the formation of 6,7-dimethyl-8-ribityllumazine by condensation of 5-amino-6-(D-ribitylamino)uracil with 3,4-dihydroxy-2-butanone 4-phosphate. This is the penultimate step in the biosynthesis of riboflavin.</text>
</comment>
<feature type="binding site" evidence="7">
    <location>
        <position position="24"/>
    </location>
    <ligand>
        <name>5-amino-6-(D-ribitylamino)uracil</name>
        <dbReference type="ChEBI" id="CHEBI:15934"/>
    </ligand>
</feature>
<dbReference type="Gene3D" id="3.40.50.960">
    <property type="entry name" value="Lumazine/riboflavin synthase"/>
    <property type="match status" value="1"/>
</dbReference>
<evidence type="ECO:0000256" key="2">
    <source>
        <dbReference type="ARBA" id="ARBA00007424"/>
    </source>
</evidence>
<keyword evidence="9" id="KW-1185">Reference proteome</keyword>
<evidence type="ECO:0000256" key="3">
    <source>
        <dbReference type="ARBA" id="ARBA00012664"/>
    </source>
</evidence>
<organism evidence="8 9">
    <name type="scientific">Mycoavidus cysteinexigens</name>
    <dbReference type="NCBI Taxonomy" id="1553431"/>
    <lineage>
        <taxon>Bacteria</taxon>
        <taxon>Pseudomonadati</taxon>
        <taxon>Pseudomonadota</taxon>
        <taxon>Betaproteobacteria</taxon>
        <taxon>Burkholderiales</taxon>
        <taxon>Burkholderiaceae</taxon>
        <taxon>Mycoavidus</taxon>
    </lineage>
</organism>
<evidence type="ECO:0000256" key="5">
    <source>
        <dbReference type="ARBA" id="ARBA00022679"/>
    </source>
</evidence>
<sequence length="168" mass="18217">MEINQYQPDLDGNDLSIGIVQSRFNEAVGNSLTDACLEELERLGVESENVLCITVPGALEIPYALQKLAVSGEFDAFIALGTVIRGETYHFEIVSNQSSAGIQQVALEFQIPIANGVLTTDTEEQAIARIAEKGRDVARVAVEMANLSTAIDLSLIPEEGDEDEEDFE</sequence>
<feature type="active site" description="Proton donor" evidence="7">
    <location>
        <position position="90"/>
    </location>
</feature>
<comment type="similarity">
    <text evidence="2 7">Belongs to the DMRL synthase family.</text>
</comment>
<evidence type="ECO:0000313" key="9">
    <source>
        <dbReference type="Proteomes" id="UP000282597"/>
    </source>
</evidence>
<dbReference type="NCBIfam" id="TIGR00114">
    <property type="entry name" value="lumazine-synth"/>
    <property type="match status" value="1"/>
</dbReference>
<proteinExistence type="inferred from homology"/>
<dbReference type="RefSeq" id="WP_045363648.1">
    <property type="nucleotide sequence ID" value="NZ_AP018150.1"/>
</dbReference>
<evidence type="ECO:0000256" key="4">
    <source>
        <dbReference type="ARBA" id="ARBA00022619"/>
    </source>
</evidence>
<dbReference type="CDD" id="cd09209">
    <property type="entry name" value="Lumazine_synthase-I"/>
    <property type="match status" value="1"/>
</dbReference>